<dbReference type="InterPro" id="IPR048433">
    <property type="entry name" value="YNCE-like_beta-prop"/>
</dbReference>
<feature type="domain" description="YNCE-like beta-propeller" evidence="3">
    <location>
        <begin position="81"/>
        <end position="193"/>
    </location>
</feature>
<dbReference type="Proteomes" id="UP001569428">
    <property type="component" value="Unassembled WGS sequence"/>
</dbReference>
<protein>
    <submittedName>
        <fullName evidence="4">YncE family protein</fullName>
    </submittedName>
</protein>
<accession>A0ABV4P6C6</accession>
<evidence type="ECO:0000313" key="5">
    <source>
        <dbReference type="Proteomes" id="UP001569428"/>
    </source>
</evidence>
<feature type="chain" id="PRO_5045886870" evidence="2">
    <location>
        <begin position="22"/>
        <end position="331"/>
    </location>
</feature>
<dbReference type="EMBL" id="JBGMEK010000107">
    <property type="protein sequence ID" value="MFA0813555.1"/>
    <property type="molecule type" value="Genomic_DNA"/>
</dbReference>
<dbReference type="Pfam" id="PF21783">
    <property type="entry name" value="YNCE"/>
    <property type="match status" value="1"/>
</dbReference>
<reference evidence="4 5" key="1">
    <citation type="submission" date="2024-08" db="EMBL/GenBank/DDBJ databases">
        <authorList>
            <person name="Ishaq N."/>
        </authorList>
    </citation>
    <scope>NUCLEOTIDE SEQUENCE [LARGE SCALE GENOMIC DNA]</scope>
    <source>
        <strain evidence="4 5">DSM 18651</strain>
    </source>
</reference>
<comment type="caution">
    <text evidence="4">The sequence shown here is derived from an EMBL/GenBank/DDBJ whole genome shotgun (WGS) entry which is preliminary data.</text>
</comment>
<name>A0ABV4P6C6_9GAMM</name>
<feature type="signal peptide" evidence="2">
    <location>
        <begin position="1"/>
        <end position="21"/>
    </location>
</feature>
<dbReference type="RefSeq" id="WP_371841371.1">
    <property type="nucleotide sequence ID" value="NZ_JBGMEK010000107.1"/>
</dbReference>
<dbReference type="SUPFAM" id="SSF51004">
    <property type="entry name" value="C-terminal (heme d1) domain of cytochrome cd1-nitrite reductase"/>
    <property type="match status" value="1"/>
</dbReference>
<dbReference type="InterPro" id="IPR011048">
    <property type="entry name" value="Haem_d1_sf"/>
</dbReference>
<dbReference type="PANTHER" id="PTHR47197:SF3">
    <property type="entry name" value="DIHYDRO-HEME D1 DEHYDROGENASE"/>
    <property type="match status" value="1"/>
</dbReference>
<keyword evidence="5" id="KW-1185">Reference proteome</keyword>
<dbReference type="InterPro" id="IPR051200">
    <property type="entry name" value="Host-pathogen_enzymatic-act"/>
</dbReference>
<dbReference type="InterPro" id="IPR011964">
    <property type="entry name" value="YVTN_b-propeller_repeat"/>
</dbReference>
<proteinExistence type="predicted"/>
<dbReference type="NCBIfam" id="TIGR02276">
    <property type="entry name" value="beta_rpt_yvtn"/>
    <property type="match status" value="1"/>
</dbReference>
<dbReference type="PANTHER" id="PTHR47197">
    <property type="entry name" value="PROTEIN NIRF"/>
    <property type="match status" value="1"/>
</dbReference>
<evidence type="ECO:0000256" key="2">
    <source>
        <dbReference type="SAM" id="SignalP"/>
    </source>
</evidence>
<gene>
    <name evidence="4" type="ORF">ACCI49_21945</name>
</gene>
<dbReference type="Gene3D" id="2.130.10.10">
    <property type="entry name" value="YVTN repeat-like/Quinoprotein amine dehydrogenase"/>
    <property type="match status" value="2"/>
</dbReference>
<sequence length="331" mass="35591">MKIVFACVLASLFVGVGVSNASTLIVGNKYEGTVSFIDLENGQEIKRPETGGAPHEMILSPDKSKAVVVSYLEDGYVGEELNVFDVATGRRISIIKISPHMGPHGIAWLGDSNNVIVTTEETNDVIKVDVSSGKVIGSVSTDQIGSHLLALSPDSKTAYVTSRGSDTFSVIDTESMNLKTTLPAGEGPEAVWVSPDGKELWIGNNQSKNIFIYDTDSLKKKETLDVGYLPIRIRFNPDGKLVAVADLQGHRILIYDAATRKEIKAIDVGAVGAREPASLLFSPNGKFLFAGSQRDGKVVEIDTDNWTVGRVFRAGQGADGLEWSPVKTKPQ</sequence>
<evidence type="ECO:0000259" key="3">
    <source>
        <dbReference type="Pfam" id="PF21783"/>
    </source>
</evidence>
<keyword evidence="1 2" id="KW-0732">Signal</keyword>
<evidence type="ECO:0000256" key="1">
    <source>
        <dbReference type="ARBA" id="ARBA00022729"/>
    </source>
</evidence>
<dbReference type="InterPro" id="IPR015943">
    <property type="entry name" value="WD40/YVTN_repeat-like_dom_sf"/>
</dbReference>
<organism evidence="4 5">
    <name type="scientific">Microbulbifer epialgicus</name>
    <dbReference type="NCBI Taxonomy" id="393907"/>
    <lineage>
        <taxon>Bacteria</taxon>
        <taxon>Pseudomonadati</taxon>
        <taxon>Pseudomonadota</taxon>
        <taxon>Gammaproteobacteria</taxon>
        <taxon>Cellvibrionales</taxon>
        <taxon>Microbulbiferaceae</taxon>
        <taxon>Microbulbifer</taxon>
    </lineage>
</organism>
<evidence type="ECO:0000313" key="4">
    <source>
        <dbReference type="EMBL" id="MFA0813555.1"/>
    </source>
</evidence>